<dbReference type="PANTHER" id="PTHR43420:SF12">
    <property type="entry name" value="N-ACETYLTRANSFERASE DOMAIN-CONTAINING PROTEIN"/>
    <property type="match status" value="1"/>
</dbReference>
<dbReference type="CDD" id="cd04301">
    <property type="entry name" value="NAT_SF"/>
    <property type="match status" value="1"/>
</dbReference>
<evidence type="ECO:0000313" key="4">
    <source>
        <dbReference type="EMBL" id="PAU70044.1"/>
    </source>
</evidence>
<comment type="caution">
    <text evidence="4">The sequence shown here is derived from an EMBL/GenBank/DDBJ whole genome shotgun (WGS) entry which is preliminary data.</text>
</comment>
<protein>
    <submittedName>
        <fullName evidence="4">GNAT family acetyltransferase</fullName>
    </submittedName>
</protein>
<evidence type="ECO:0000256" key="1">
    <source>
        <dbReference type="ARBA" id="ARBA00022679"/>
    </source>
</evidence>
<dbReference type="PANTHER" id="PTHR43420">
    <property type="entry name" value="ACETYLTRANSFERASE"/>
    <property type="match status" value="1"/>
</dbReference>
<evidence type="ECO:0000259" key="3">
    <source>
        <dbReference type="PROSITE" id="PS51186"/>
    </source>
</evidence>
<dbReference type="AlphaFoldDB" id="A0A2A2ELF7"/>
<evidence type="ECO:0000313" key="5">
    <source>
        <dbReference type="Proteomes" id="UP000217986"/>
    </source>
</evidence>
<keyword evidence="2" id="KW-0012">Acyltransferase</keyword>
<evidence type="ECO:0000256" key="2">
    <source>
        <dbReference type="ARBA" id="ARBA00023315"/>
    </source>
</evidence>
<reference evidence="4 5" key="1">
    <citation type="journal article" date="2017" name="ISME J.">
        <title>Unveiling bifidobacterial biogeography across the mammalian branch of the tree of life.</title>
        <authorList>
            <person name="Milani C."/>
            <person name="Mangifesta M."/>
            <person name="Mancabelli L."/>
            <person name="Lugli G.A."/>
            <person name="James K."/>
            <person name="Duranti S."/>
            <person name="Turroni F."/>
            <person name="Ferrario C."/>
            <person name="Ossiprandi M.C."/>
            <person name="van Sinderen D."/>
            <person name="Ventura M."/>
        </authorList>
    </citation>
    <scope>NUCLEOTIDE SEQUENCE [LARGE SCALE GENOMIC DNA]</scope>
    <source>
        <strain evidence="4 5">70</strain>
    </source>
</reference>
<dbReference type="Pfam" id="PF00583">
    <property type="entry name" value="Acetyltransf_1"/>
    <property type="match status" value="1"/>
</dbReference>
<organism evidence="4 5">
    <name type="scientific">Bifidobacterium italicum</name>
    <dbReference type="NCBI Taxonomy" id="1960968"/>
    <lineage>
        <taxon>Bacteria</taxon>
        <taxon>Bacillati</taxon>
        <taxon>Actinomycetota</taxon>
        <taxon>Actinomycetes</taxon>
        <taxon>Bifidobacteriales</taxon>
        <taxon>Bifidobacteriaceae</taxon>
        <taxon>Bifidobacterium</taxon>
    </lineage>
</organism>
<proteinExistence type="predicted"/>
<dbReference type="GO" id="GO:0016747">
    <property type="term" value="F:acyltransferase activity, transferring groups other than amino-acyl groups"/>
    <property type="evidence" value="ECO:0007669"/>
    <property type="project" value="InterPro"/>
</dbReference>
<name>A0A2A2ELF7_9BIFI</name>
<accession>A0A2A2ELF7</accession>
<dbReference type="InterPro" id="IPR016181">
    <property type="entry name" value="Acyl_CoA_acyltransferase"/>
</dbReference>
<gene>
    <name evidence="4" type="ORF">B1400_0238</name>
</gene>
<sequence>MGAMSNTTTNLTIRRARLSDSATIMDLLRQVNDVHAHGRPDLFVEGRTKYTPDELAQIIADDDRPIFVAADDNGDVLGYAFCVREDHAGSNNLQPIATLYIDDICVDEAARGKHVGTALYRHVLDYARAHGYHNVTLNAWAANPAAVRFYESLGMRVYKYGIEQIL</sequence>
<dbReference type="EMBL" id="MVOG01000004">
    <property type="protein sequence ID" value="PAU70044.1"/>
    <property type="molecule type" value="Genomic_DNA"/>
</dbReference>
<dbReference type="Gene3D" id="3.40.630.30">
    <property type="match status" value="1"/>
</dbReference>
<dbReference type="PROSITE" id="PS51186">
    <property type="entry name" value="GNAT"/>
    <property type="match status" value="1"/>
</dbReference>
<dbReference type="InterPro" id="IPR000182">
    <property type="entry name" value="GNAT_dom"/>
</dbReference>
<dbReference type="Proteomes" id="UP000217986">
    <property type="component" value="Unassembled WGS sequence"/>
</dbReference>
<keyword evidence="5" id="KW-1185">Reference proteome</keyword>
<dbReference type="SUPFAM" id="SSF55729">
    <property type="entry name" value="Acyl-CoA N-acyltransferases (Nat)"/>
    <property type="match status" value="1"/>
</dbReference>
<keyword evidence="1 4" id="KW-0808">Transferase</keyword>
<dbReference type="InterPro" id="IPR050680">
    <property type="entry name" value="YpeA/RimI_acetyltransf"/>
</dbReference>
<feature type="domain" description="N-acetyltransferase" evidence="3">
    <location>
        <begin position="11"/>
        <end position="166"/>
    </location>
</feature>